<dbReference type="Gene3D" id="1.10.8.280">
    <property type="entry name" value="ABC transporter ATPase domain-like"/>
    <property type="match status" value="1"/>
</dbReference>
<dbReference type="EMBL" id="QKUF01000009">
    <property type="protein sequence ID" value="PZW29222.1"/>
    <property type="molecule type" value="Genomic_DNA"/>
</dbReference>
<name>A0A326U6K2_THEHA</name>
<evidence type="ECO:0000313" key="4">
    <source>
        <dbReference type="EMBL" id="PZW29222.1"/>
    </source>
</evidence>
<evidence type="ECO:0000259" key="3">
    <source>
        <dbReference type="Pfam" id="PF17755"/>
    </source>
</evidence>
<keyword evidence="2" id="KW-0862">Zinc</keyword>
<keyword evidence="1" id="KW-0479">Metal-binding</keyword>
<dbReference type="GO" id="GO:0046872">
    <property type="term" value="F:metal ion binding"/>
    <property type="evidence" value="ECO:0007669"/>
    <property type="project" value="UniProtKB-KW"/>
</dbReference>
<proteinExistence type="predicted"/>
<dbReference type="AlphaFoldDB" id="A0A326U6K2"/>
<reference evidence="4 5" key="1">
    <citation type="submission" date="2018-06" db="EMBL/GenBank/DDBJ databases">
        <title>Genomic Encyclopedia of Archaeal and Bacterial Type Strains, Phase II (KMG-II): from individual species to whole genera.</title>
        <authorList>
            <person name="Goeker M."/>
        </authorList>
    </citation>
    <scope>NUCLEOTIDE SEQUENCE [LARGE SCALE GENOMIC DNA]</scope>
    <source>
        <strain evidence="4 5">ATCC BAA-1881</strain>
    </source>
</reference>
<organism evidence="4 5">
    <name type="scientific">Thermosporothrix hazakensis</name>
    <dbReference type="NCBI Taxonomy" id="644383"/>
    <lineage>
        <taxon>Bacteria</taxon>
        <taxon>Bacillati</taxon>
        <taxon>Chloroflexota</taxon>
        <taxon>Ktedonobacteria</taxon>
        <taxon>Ktedonobacterales</taxon>
        <taxon>Thermosporotrichaceae</taxon>
        <taxon>Thermosporothrix</taxon>
    </lineage>
</organism>
<dbReference type="InterPro" id="IPR041552">
    <property type="entry name" value="UvrA_DNA-bd"/>
</dbReference>
<sequence length="86" mass="9963">MECNGLDVRLEVDPALIVEDPTRAVLDGALRWYGDLRKKMSFARGELESIAQHYQTSLELPWQELPERMFSACSMCFIGWLMRAIR</sequence>
<evidence type="ECO:0000256" key="1">
    <source>
        <dbReference type="ARBA" id="ARBA00022723"/>
    </source>
</evidence>
<comment type="caution">
    <text evidence="4">The sequence shown here is derived from an EMBL/GenBank/DDBJ whole genome shotgun (WGS) entry which is preliminary data.</text>
</comment>
<accession>A0A326U6K2</accession>
<keyword evidence="5" id="KW-1185">Reference proteome</keyword>
<evidence type="ECO:0000256" key="2">
    <source>
        <dbReference type="ARBA" id="ARBA00022833"/>
    </source>
</evidence>
<dbReference type="Pfam" id="PF17755">
    <property type="entry name" value="UvrA_DNA-bind"/>
    <property type="match status" value="1"/>
</dbReference>
<protein>
    <submittedName>
        <fullName evidence="4">Excinuclease ABC subunit A</fullName>
    </submittedName>
</protein>
<dbReference type="Proteomes" id="UP000248806">
    <property type="component" value="Unassembled WGS sequence"/>
</dbReference>
<gene>
    <name evidence="4" type="ORF">EI42_02944</name>
</gene>
<evidence type="ECO:0000313" key="5">
    <source>
        <dbReference type="Proteomes" id="UP000248806"/>
    </source>
</evidence>
<feature type="domain" description="UvrA DNA-binding" evidence="3">
    <location>
        <begin position="13"/>
        <end position="70"/>
    </location>
</feature>